<evidence type="ECO:0000313" key="6">
    <source>
        <dbReference type="Proteomes" id="UP001233999"/>
    </source>
</evidence>
<gene>
    <name evidence="5" type="ORF">L9F63_025803</name>
</gene>
<dbReference type="EMBL" id="JASPKZ010010087">
    <property type="protein sequence ID" value="KAJ9575246.1"/>
    <property type="molecule type" value="Genomic_DNA"/>
</dbReference>
<keyword evidence="6" id="KW-1185">Reference proteome</keyword>
<protein>
    <submittedName>
        <fullName evidence="5">Uncharacterized protein</fullName>
    </submittedName>
</protein>
<evidence type="ECO:0000256" key="1">
    <source>
        <dbReference type="ARBA" id="ARBA00004613"/>
    </source>
</evidence>
<dbReference type="InterPro" id="IPR052295">
    <property type="entry name" value="Odorant-binding_protein"/>
</dbReference>
<dbReference type="GO" id="GO:0005576">
    <property type="term" value="C:extracellular region"/>
    <property type="evidence" value="ECO:0007669"/>
    <property type="project" value="UniProtKB-SubCell"/>
</dbReference>
<feature type="signal peptide" evidence="4">
    <location>
        <begin position="1"/>
        <end position="21"/>
    </location>
</feature>
<evidence type="ECO:0000256" key="4">
    <source>
        <dbReference type="SAM" id="SignalP"/>
    </source>
</evidence>
<organism evidence="5 6">
    <name type="scientific">Diploptera punctata</name>
    <name type="common">Pacific beetle cockroach</name>
    <dbReference type="NCBI Taxonomy" id="6984"/>
    <lineage>
        <taxon>Eukaryota</taxon>
        <taxon>Metazoa</taxon>
        <taxon>Ecdysozoa</taxon>
        <taxon>Arthropoda</taxon>
        <taxon>Hexapoda</taxon>
        <taxon>Insecta</taxon>
        <taxon>Pterygota</taxon>
        <taxon>Neoptera</taxon>
        <taxon>Polyneoptera</taxon>
        <taxon>Dictyoptera</taxon>
        <taxon>Blattodea</taxon>
        <taxon>Blaberoidea</taxon>
        <taxon>Blaberidae</taxon>
        <taxon>Diplopterinae</taxon>
        <taxon>Diploptera</taxon>
    </lineage>
</organism>
<comment type="similarity">
    <text evidence="2">Belongs to the PBP/GOBP family.</text>
</comment>
<evidence type="ECO:0000313" key="5">
    <source>
        <dbReference type="EMBL" id="KAJ9575246.1"/>
    </source>
</evidence>
<accession>A0AAD8E356</accession>
<proteinExistence type="inferred from homology"/>
<sequence length="201" mass="23217">MGVQSILVASVLTLTALQCIATVGVPGYESGSLRMKRKTEFMPREQCCKSAGKRPVLTSEEREKMRKVDRTVIEKCDAIVKDKMQGNRDEHLATECRVDCAYKENRVNNTDGSLNDYETLKVLSDMLDIWDENIIDNIHRTCWESFQENLNKIEEGHICSDATLLFGFCSEDMIILHCDAQYRKKEDKCEKYLQELKQKYE</sequence>
<reference evidence="5" key="2">
    <citation type="submission" date="2023-05" db="EMBL/GenBank/DDBJ databases">
        <authorList>
            <person name="Fouks B."/>
        </authorList>
    </citation>
    <scope>NUCLEOTIDE SEQUENCE</scope>
    <source>
        <strain evidence="5">Stay&amp;Tobe</strain>
        <tissue evidence="5">Testes</tissue>
    </source>
</reference>
<keyword evidence="4" id="KW-0732">Signal</keyword>
<comment type="subcellular location">
    <subcellularLocation>
        <location evidence="1">Secreted</location>
    </subcellularLocation>
</comment>
<dbReference type="AlphaFoldDB" id="A0AAD8E356"/>
<keyword evidence="3" id="KW-0964">Secreted</keyword>
<comment type="caution">
    <text evidence="5">The sequence shown here is derived from an EMBL/GenBank/DDBJ whole genome shotgun (WGS) entry which is preliminary data.</text>
</comment>
<name>A0AAD8E356_DIPPU</name>
<feature type="chain" id="PRO_5041985320" evidence="4">
    <location>
        <begin position="22"/>
        <end position="201"/>
    </location>
</feature>
<evidence type="ECO:0000256" key="3">
    <source>
        <dbReference type="ARBA" id="ARBA00022525"/>
    </source>
</evidence>
<reference evidence="5" key="1">
    <citation type="journal article" date="2023" name="IScience">
        <title>Live-bearing cockroach genome reveals convergent evolutionary mechanisms linked to viviparity in insects and beyond.</title>
        <authorList>
            <person name="Fouks B."/>
            <person name="Harrison M.C."/>
            <person name="Mikhailova A.A."/>
            <person name="Marchal E."/>
            <person name="English S."/>
            <person name="Carruthers M."/>
            <person name="Jennings E.C."/>
            <person name="Chiamaka E.L."/>
            <person name="Frigard R.A."/>
            <person name="Pippel M."/>
            <person name="Attardo G.M."/>
            <person name="Benoit J.B."/>
            <person name="Bornberg-Bauer E."/>
            <person name="Tobe S.S."/>
        </authorList>
    </citation>
    <scope>NUCLEOTIDE SEQUENCE</scope>
    <source>
        <strain evidence="5">Stay&amp;Tobe</strain>
    </source>
</reference>
<evidence type="ECO:0000256" key="2">
    <source>
        <dbReference type="ARBA" id="ARBA00008098"/>
    </source>
</evidence>
<dbReference type="PANTHER" id="PTHR21066">
    <property type="entry name" value="ODORANT-BINDING PROTEIN 59A-RELATED"/>
    <property type="match status" value="1"/>
</dbReference>
<dbReference type="Proteomes" id="UP001233999">
    <property type="component" value="Unassembled WGS sequence"/>
</dbReference>